<dbReference type="EnsemblPlants" id="OPUNC01G01490.1">
    <property type="protein sequence ID" value="OPUNC01G01490.1"/>
    <property type="gene ID" value="OPUNC01G01490"/>
</dbReference>
<feature type="chain" id="PRO_5002364169" description="Plastocyanin-like domain-containing protein" evidence="14">
    <location>
        <begin position="29"/>
        <end position="1568"/>
    </location>
</feature>
<feature type="domain" description="Plastocyanin-like" evidence="18">
    <location>
        <begin position="445"/>
        <end position="588"/>
    </location>
</feature>
<dbReference type="CDD" id="cd12266">
    <property type="entry name" value="RRM_like_XS"/>
    <property type="match status" value="1"/>
</dbReference>
<feature type="signal peptide" evidence="14">
    <location>
        <begin position="1"/>
        <end position="28"/>
    </location>
</feature>
<dbReference type="Gramene" id="OPUNC01G01490.1">
    <property type="protein sequence ID" value="OPUNC01G01490.1"/>
    <property type="gene ID" value="OPUNC01G01490"/>
</dbReference>
<evidence type="ECO:0000256" key="9">
    <source>
        <dbReference type="ARBA" id="ARBA00023136"/>
    </source>
</evidence>
<dbReference type="CDD" id="cd13844">
    <property type="entry name" value="CuRO_1_BOD_CotA_like"/>
    <property type="match status" value="1"/>
</dbReference>
<evidence type="ECO:0000256" key="7">
    <source>
        <dbReference type="ARBA" id="ARBA00023002"/>
    </source>
</evidence>
<keyword evidence="21" id="KW-1185">Reference proteome</keyword>
<feature type="domain" description="Plastocyanin-like" evidence="18">
    <location>
        <begin position="1420"/>
        <end position="1550"/>
    </location>
</feature>
<comment type="cofactor">
    <cofactor evidence="1">
        <name>Cu cation</name>
        <dbReference type="ChEBI" id="CHEBI:23378"/>
    </cofactor>
</comment>
<dbReference type="GO" id="GO:0005789">
    <property type="term" value="C:endoplasmic reticulum membrane"/>
    <property type="evidence" value="ECO:0007669"/>
    <property type="project" value="UniProtKB-SubCell"/>
</dbReference>
<dbReference type="GO" id="GO:0005507">
    <property type="term" value="F:copper ion binding"/>
    <property type="evidence" value="ECO:0007669"/>
    <property type="project" value="InterPro"/>
</dbReference>
<evidence type="ECO:0000259" key="16">
    <source>
        <dbReference type="Pfam" id="PF03468"/>
    </source>
</evidence>
<dbReference type="GO" id="GO:0016036">
    <property type="term" value="P:cellular response to phosphate starvation"/>
    <property type="evidence" value="ECO:0007669"/>
    <property type="project" value="InterPro"/>
</dbReference>
<dbReference type="OMA" id="FFMVENG"/>
<accession>A0A0E0JDK0</accession>
<dbReference type="STRING" id="4537.A0A0E0JDK0"/>
<keyword evidence="7" id="KW-0560">Oxidoreductase</keyword>
<evidence type="ECO:0000256" key="5">
    <source>
        <dbReference type="ARBA" id="ARBA00022729"/>
    </source>
</evidence>
<feature type="coiled-coil region" evidence="12">
    <location>
        <begin position="788"/>
        <end position="847"/>
    </location>
</feature>
<evidence type="ECO:0000256" key="13">
    <source>
        <dbReference type="SAM" id="MobiDB-lite"/>
    </source>
</evidence>
<dbReference type="FunFam" id="2.60.40.420:FF:000081">
    <property type="entry name" value="Spore coat protein A"/>
    <property type="match status" value="1"/>
</dbReference>
<dbReference type="CDD" id="cd13868">
    <property type="entry name" value="CuRO_2_CotA_like"/>
    <property type="match status" value="1"/>
</dbReference>
<organism evidence="20">
    <name type="scientific">Oryza punctata</name>
    <name type="common">Red rice</name>
    <dbReference type="NCBI Taxonomy" id="4537"/>
    <lineage>
        <taxon>Eukaryota</taxon>
        <taxon>Viridiplantae</taxon>
        <taxon>Streptophyta</taxon>
        <taxon>Embryophyta</taxon>
        <taxon>Tracheophyta</taxon>
        <taxon>Spermatophyta</taxon>
        <taxon>Magnoliopsida</taxon>
        <taxon>Liliopsida</taxon>
        <taxon>Poales</taxon>
        <taxon>Poaceae</taxon>
        <taxon>BOP clade</taxon>
        <taxon>Oryzoideae</taxon>
        <taxon>Oryzeae</taxon>
        <taxon>Oryzinae</taxon>
        <taxon>Oryza</taxon>
    </lineage>
</organism>
<dbReference type="InterPro" id="IPR005379">
    <property type="entry name" value="FDM1-5/IDN2_XH"/>
</dbReference>
<feature type="domain" description="XS" evidence="16">
    <location>
        <begin position="647"/>
        <end position="756"/>
    </location>
</feature>
<dbReference type="GO" id="GO:0031047">
    <property type="term" value="P:regulatory ncRNA-mediated gene silencing"/>
    <property type="evidence" value="ECO:0007669"/>
    <property type="project" value="InterPro"/>
</dbReference>
<evidence type="ECO:0000256" key="11">
    <source>
        <dbReference type="ARBA" id="ARBA00037077"/>
    </source>
</evidence>
<keyword evidence="5 14" id="KW-0732">Signal</keyword>
<keyword evidence="6" id="KW-0256">Endoplasmic reticulum</keyword>
<dbReference type="Proteomes" id="UP000026962">
    <property type="component" value="Chromosome 1"/>
</dbReference>
<evidence type="ECO:0000256" key="6">
    <source>
        <dbReference type="ARBA" id="ARBA00022824"/>
    </source>
</evidence>
<feature type="compositionally biased region" description="Basic and acidic residues" evidence="13">
    <location>
        <begin position="626"/>
        <end position="637"/>
    </location>
</feature>
<dbReference type="InterPro" id="IPR038588">
    <property type="entry name" value="XS_domain_sf"/>
</dbReference>
<dbReference type="InterPro" id="IPR011707">
    <property type="entry name" value="Cu-oxidase-like_N"/>
</dbReference>
<reference evidence="20" key="1">
    <citation type="submission" date="2015-04" db="UniProtKB">
        <authorList>
            <consortium name="EnsemblPlants"/>
        </authorList>
    </citation>
    <scope>IDENTIFICATION</scope>
</reference>
<feature type="coiled-coil region" evidence="12">
    <location>
        <begin position="889"/>
        <end position="963"/>
    </location>
</feature>
<protein>
    <recommendedName>
        <fullName evidence="22">Plastocyanin-like domain-containing protein</fullName>
    </recommendedName>
</protein>
<proteinExistence type="inferred from homology"/>
<feature type="domain" description="Factor of DNA methylation 1-5/IDN2" evidence="17">
    <location>
        <begin position="1034"/>
        <end position="1164"/>
    </location>
</feature>
<evidence type="ECO:0000256" key="1">
    <source>
        <dbReference type="ARBA" id="ARBA00001935"/>
    </source>
</evidence>
<evidence type="ECO:0008006" key="22">
    <source>
        <dbReference type="Google" id="ProtNLM"/>
    </source>
</evidence>
<evidence type="ECO:0000313" key="21">
    <source>
        <dbReference type="Proteomes" id="UP000026962"/>
    </source>
</evidence>
<comment type="similarity">
    <text evidence="3">Belongs to the multicopper oxidase family.</text>
</comment>
<dbReference type="GO" id="GO:0016491">
    <property type="term" value="F:oxidoreductase activity"/>
    <property type="evidence" value="ECO:0007669"/>
    <property type="project" value="UniProtKB-KW"/>
</dbReference>
<name>A0A0E0JDK0_ORYPU</name>
<dbReference type="Gene3D" id="3.30.70.2890">
    <property type="entry name" value="XS domain"/>
    <property type="match status" value="1"/>
</dbReference>
<feature type="compositionally biased region" description="Basic residues" evidence="13">
    <location>
        <begin position="613"/>
        <end position="622"/>
    </location>
</feature>
<keyword evidence="10" id="KW-0325">Glycoprotein</keyword>
<evidence type="ECO:0000259" key="18">
    <source>
        <dbReference type="Pfam" id="PF07731"/>
    </source>
</evidence>
<evidence type="ECO:0000256" key="8">
    <source>
        <dbReference type="ARBA" id="ARBA00023008"/>
    </source>
</evidence>
<comment type="subcellular location">
    <subcellularLocation>
        <location evidence="2">Endoplasmic reticulum membrane</location>
        <topology evidence="2">Peripheral membrane protein</topology>
    </subcellularLocation>
</comment>
<dbReference type="Gene3D" id="2.60.40.420">
    <property type="entry name" value="Cupredoxins - blue copper proteins"/>
    <property type="match status" value="5"/>
</dbReference>
<keyword evidence="8" id="KW-0186">Copper</keyword>
<sequence>MAKLEQPEMRAKVELAVLLLVLVGVAAGTRPPSAPPPVSEEILQKVAGSLEMYVDELPQMPKIYGFSMRHGHPTPVRLTIGMYQKKWKFHRDLPASTVFVFGTSAATATFPGPTIEAAQGVPLSVTWQNYLPARHILPWDPTVPTAIPRRGGVPTVVHLHGGVHPPQSDGSAFAWFTAGYRETGPAWSTPTYTYPNAQSPGVLWYHDHALGLTRANLLAGLLGAYVIRNPAVEAPLGLPCGDEFDRVLMLADRSFYADGSIYMNYTGDNPNIHPQWQPEYFGEAITVNGKAWPFLAVARRRYRFRIINTSNARFFNLSLTNGLPFTVVGSDTNYLSKPVTATSLLVSVAETFDVVVDFSQSTTSEAEVVNTAPYPYPDGDAPNDLNGKVMKFVISPAKAKDTSRLPAKLLDYVAVAEEEAVQRRYIVMYEYDDAVTGNPTHLYINGKRLEDPATETPRAGTTEVWEVINLTPDNHPLHLHLASFQATRVRGLVDEDAFKRCMEMLNDALRCDVSRHAVGEEVAVQEHEKGWKNVVKIAPGHVTTIVVKFFMVENGKPYPFDATAEPGYVYHCHILDHEDNEMMRPMKIPRAASIFMPHDSSASPNARHDASRRLHHHHHRGGAHAIADRSERERGGLPEEQSGGSTDELFVFPWMGVLVNVPTEWNNGRQIGQSGNRLKEGFARFCPHKIIPLWNHRGHTGNAIVEFAKDWTGFENALAFEVHFEQQGYGRRAWMGNKYRGSQMFGWVARADDYNSPGPIGDYLRKNGDLKTVADLENEGTRKTDKLVANLASQVEVKKRHVEELESKYNETTASLERVMEQREQQLQAYNEEIRKMQDLALRHSQRIMDENKKLRSDLESKMQLLDARSKELDKLAVQSNSDRMNLEKEKEKNDIKTKHLKMATLEQQKADESVLKLVEEHKREKQAALDKILKLEQQLNAKQKLELEIQQLQGKLEVMKHMPGKEDSEAKRKIHELSEELKEKYIEMESIASLNQALVVKERQSNDELQYARKVLIEGFQDIIVGRTNIGIKRMGVIDFKAFTNAYKQRFSKEDADISAAELCSLWENEIKNSDWHPFRVVMVEGKETEILSEDDGKICELKEEHGEEICAMVTKALLELHEYNPSGRYPVPELWNFKENRKATLKEVVQYVLNQWKKNKRKPTRHCLLSFACPSPASVRPEATKMMGENRARVVALVAAVVVVVVGVAGNVAAAQATVTAADLKRVAGSLQMYVDALPQMAKIRGYGFRHGQAVPINLTIGMYQKTWKFHRDLPATPVFVYGQCPDSATFPGPTIVARHDVPLFVRWENHLPASHILPWDPTVPTAIPKNGGVPTVMLNAAPYPFPTGAAPGPLNGKVMKFVVQPNGPLDPPDNSTVPDHEVPYASVTALPPTTMTRYIVMYEYLTPTGQSTHLYINGLRLEDPVTETPKSGTTELWQVINLTGDNHPLHIHLGMFQAVKMQQLVDLQTFTDCMTAVNDAVKCNVDQHAVGPVVPVPDHEKTWKNVVKVPPGFVTSVVVAFKLVDTNQTYPFDTTAEPGYVYHCHVSATSHDTCPSYVLYIIIQR</sequence>
<reference evidence="20" key="2">
    <citation type="submission" date="2018-05" db="EMBL/GenBank/DDBJ databases">
        <title>OpunRS2 (Oryza punctata Reference Sequence Version 2).</title>
        <authorList>
            <person name="Zhang J."/>
            <person name="Kudrna D."/>
            <person name="Lee S."/>
            <person name="Talag J."/>
            <person name="Welchert J."/>
            <person name="Wing R.A."/>
        </authorList>
    </citation>
    <scope>NUCLEOTIDE SEQUENCE [LARGE SCALE GENOMIC DNA]</scope>
</reference>
<dbReference type="PANTHER" id="PTHR48461:SF1">
    <property type="entry name" value="MULTICOPPER OXIDASE LPR1-LIKE"/>
    <property type="match status" value="1"/>
</dbReference>
<dbReference type="InterPro" id="IPR005380">
    <property type="entry name" value="XS_domain"/>
</dbReference>
<dbReference type="Pfam" id="PF00394">
    <property type="entry name" value="Cu-oxidase"/>
    <property type="match status" value="1"/>
</dbReference>
<evidence type="ECO:0000256" key="12">
    <source>
        <dbReference type="SAM" id="Coils"/>
    </source>
</evidence>
<dbReference type="Pfam" id="PF07732">
    <property type="entry name" value="Cu-oxidase_3"/>
    <property type="match status" value="1"/>
</dbReference>
<dbReference type="Pfam" id="PF07731">
    <property type="entry name" value="Cu-oxidase_2"/>
    <property type="match status" value="2"/>
</dbReference>
<dbReference type="Pfam" id="PF03468">
    <property type="entry name" value="XS"/>
    <property type="match status" value="1"/>
</dbReference>
<comment type="function">
    <text evidence="11">Multicopper oxidase that may play a role in the maintenance of inorganic phosphate homeostasis.</text>
</comment>
<dbReference type="InterPro" id="IPR011706">
    <property type="entry name" value="Cu-oxidase_C"/>
</dbReference>
<dbReference type="HOGENOM" id="CLU_006702_0_0_1"/>
<evidence type="ECO:0000256" key="14">
    <source>
        <dbReference type="SAM" id="SignalP"/>
    </source>
</evidence>
<keyword evidence="9" id="KW-0472">Membrane</keyword>
<evidence type="ECO:0000259" key="17">
    <source>
        <dbReference type="Pfam" id="PF03469"/>
    </source>
</evidence>
<evidence type="ECO:0000313" key="20">
    <source>
        <dbReference type="EnsemblPlants" id="OPUNC01G01490.1"/>
    </source>
</evidence>
<dbReference type="SUPFAM" id="SSF49503">
    <property type="entry name" value="Cupredoxins"/>
    <property type="match status" value="5"/>
</dbReference>
<dbReference type="CDD" id="cd13891">
    <property type="entry name" value="CuRO_3_CotA_like"/>
    <property type="match status" value="1"/>
</dbReference>
<dbReference type="InterPro" id="IPR001117">
    <property type="entry name" value="Cu-oxidase_2nd"/>
</dbReference>
<evidence type="ECO:0000259" key="15">
    <source>
        <dbReference type="Pfam" id="PF00394"/>
    </source>
</evidence>
<evidence type="ECO:0000259" key="19">
    <source>
        <dbReference type="Pfam" id="PF07732"/>
    </source>
</evidence>
<dbReference type="InterPro" id="IPR052152">
    <property type="entry name" value="LPR1/LPR2"/>
</dbReference>
<evidence type="ECO:0000256" key="2">
    <source>
        <dbReference type="ARBA" id="ARBA00004406"/>
    </source>
</evidence>
<dbReference type="eggNOG" id="ENOG502QR4X">
    <property type="taxonomic scope" value="Eukaryota"/>
</dbReference>
<feature type="domain" description="Plastocyanin-like" evidence="15">
    <location>
        <begin position="287"/>
        <end position="361"/>
    </location>
</feature>
<dbReference type="PANTHER" id="PTHR48461">
    <property type="entry name" value="MULTICOPPER OXIDASE LPR1-LIKE"/>
    <property type="match status" value="1"/>
</dbReference>
<evidence type="ECO:0000256" key="10">
    <source>
        <dbReference type="ARBA" id="ARBA00023180"/>
    </source>
</evidence>
<keyword evidence="12" id="KW-0175">Coiled coil</keyword>
<dbReference type="InterPro" id="IPR008972">
    <property type="entry name" value="Cupredoxin"/>
</dbReference>
<evidence type="ECO:0000256" key="3">
    <source>
        <dbReference type="ARBA" id="ARBA00010609"/>
    </source>
</evidence>
<feature type="domain" description="Plastocyanin-like" evidence="19">
    <location>
        <begin position="154"/>
        <end position="230"/>
    </location>
</feature>
<evidence type="ECO:0000256" key="4">
    <source>
        <dbReference type="ARBA" id="ARBA00022723"/>
    </source>
</evidence>
<dbReference type="Pfam" id="PF03469">
    <property type="entry name" value="XH"/>
    <property type="match status" value="1"/>
</dbReference>
<feature type="region of interest" description="Disordered" evidence="13">
    <location>
        <begin position="596"/>
        <end position="646"/>
    </location>
</feature>
<keyword evidence="4" id="KW-0479">Metal-binding</keyword>